<keyword evidence="3" id="KW-0812">Transmembrane</keyword>
<gene>
    <name evidence="4" type="ORF">ACEZDB_10260</name>
</gene>
<keyword evidence="3" id="KW-0472">Membrane</keyword>
<feature type="compositionally biased region" description="Low complexity" evidence="2">
    <location>
        <begin position="46"/>
        <end position="67"/>
    </location>
</feature>
<organism evidence="4 5">
    <name type="scientific">Streptacidiphilus alkalitolerans</name>
    <dbReference type="NCBI Taxonomy" id="3342712"/>
    <lineage>
        <taxon>Bacteria</taxon>
        <taxon>Bacillati</taxon>
        <taxon>Actinomycetota</taxon>
        <taxon>Actinomycetes</taxon>
        <taxon>Kitasatosporales</taxon>
        <taxon>Streptomycetaceae</taxon>
        <taxon>Streptacidiphilus</taxon>
    </lineage>
</organism>
<reference evidence="4 5" key="1">
    <citation type="submission" date="2024-09" db="EMBL/GenBank/DDBJ databases">
        <authorList>
            <person name="Lee S.D."/>
        </authorList>
    </citation>
    <scope>NUCLEOTIDE SEQUENCE [LARGE SCALE GENOMIC DNA]</scope>
    <source>
        <strain evidence="4 5">N1-3</strain>
    </source>
</reference>
<dbReference type="InterPro" id="IPR005754">
    <property type="entry name" value="Sortase"/>
</dbReference>
<feature type="transmembrane region" description="Helical" evidence="3">
    <location>
        <begin position="12"/>
        <end position="33"/>
    </location>
</feature>
<name>A0ABV6WYJ0_9ACTN</name>
<evidence type="ECO:0000256" key="1">
    <source>
        <dbReference type="ARBA" id="ARBA00022801"/>
    </source>
</evidence>
<evidence type="ECO:0000313" key="5">
    <source>
        <dbReference type="Proteomes" id="UP001592530"/>
    </source>
</evidence>
<proteinExistence type="predicted"/>
<evidence type="ECO:0000256" key="2">
    <source>
        <dbReference type="SAM" id="MobiDB-lite"/>
    </source>
</evidence>
<dbReference type="SUPFAM" id="SSF63817">
    <property type="entry name" value="Sortase"/>
    <property type="match status" value="1"/>
</dbReference>
<keyword evidence="3" id="KW-1133">Transmembrane helix</keyword>
<dbReference type="CDD" id="cd05829">
    <property type="entry name" value="Sortase_F"/>
    <property type="match status" value="1"/>
</dbReference>
<evidence type="ECO:0000256" key="3">
    <source>
        <dbReference type="SAM" id="Phobius"/>
    </source>
</evidence>
<dbReference type="InterPro" id="IPR042001">
    <property type="entry name" value="Sortase_F"/>
</dbReference>
<keyword evidence="1" id="KW-0378">Hydrolase</keyword>
<protein>
    <submittedName>
        <fullName evidence="4">Class F sortase</fullName>
    </submittedName>
</protein>
<dbReference type="Gene3D" id="2.40.260.10">
    <property type="entry name" value="Sortase"/>
    <property type="match status" value="1"/>
</dbReference>
<evidence type="ECO:0000313" key="4">
    <source>
        <dbReference type="EMBL" id="MFC1431034.1"/>
    </source>
</evidence>
<dbReference type="NCBIfam" id="NF033748">
    <property type="entry name" value="class_F_sortase"/>
    <property type="match status" value="1"/>
</dbReference>
<feature type="compositionally biased region" description="Pro residues" evidence="2">
    <location>
        <begin position="68"/>
        <end position="77"/>
    </location>
</feature>
<dbReference type="InterPro" id="IPR023365">
    <property type="entry name" value="Sortase_dom-sf"/>
</dbReference>
<comment type="caution">
    <text evidence="4">The sequence shown here is derived from an EMBL/GenBank/DDBJ whole genome shotgun (WGS) entry which is preliminary data.</text>
</comment>
<dbReference type="Proteomes" id="UP001592530">
    <property type="component" value="Unassembled WGS sequence"/>
</dbReference>
<dbReference type="EMBL" id="JBHEZY010000003">
    <property type="protein sequence ID" value="MFC1431034.1"/>
    <property type="molecule type" value="Genomic_DNA"/>
</dbReference>
<feature type="region of interest" description="Disordered" evidence="2">
    <location>
        <begin position="38"/>
        <end position="80"/>
    </location>
</feature>
<dbReference type="Pfam" id="PF04203">
    <property type="entry name" value="Sortase"/>
    <property type="match status" value="1"/>
</dbReference>
<sequence>MDQSAHGRGGTLRRTVLGTPAIVAICLGVWLIGHGAQAPTPPPQPSAAQAFPAYDSAGEPSAASPSAPAVPPLPPSAPTRVRIPSIKVDAPLTALSLDSTGRLVPPPDNNQNLAGWYRDGTSPGATGTAVLAGHVDTEQGAAVFYNLGALKKGQTVDVDRADGVTAVFTIDAIEVYTAQQFPSKKVYGPATRPELRLITCGAGFDKARQEYLGNVVVYAHLTSSHGGVLSAGGR</sequence>
<dbReference type="RefSeq" id="WP_380551189.1">
    <property type="nucleotide sequence ID" value="NZ_JBHEZY010000003.1"/>
</dbReference>
<accession>A0ABV6WYJ0</accession>